<dbReference type="PANTHER" id="PTHR37422">
    <property type="entry name" value="TEICHURONIC ACID BIOSYNTHESIS PROTEIN TUAE"/>
    <property type="match status" value="1"/>
</dbReference>
<evidence type="ECO:0000313" key="8">
    <source>
        <dbReference type="Proteomes" id="UP000092967"/>
    </source>
</evidence>
<dbReference type="Pfam" id="PF04932">
    <property type="entry name" value="Wzy_C"/>
    <property type="match status" value="1"/>
</dbReference>
<evidence type="ECO:0000256" key="5">
    <source>
        <dbReference type="SAM" id="Phobius"/>
    </source>
</evidence>
<feature type="transmembrane region" description="Helical" evidence="5">
    <location>
        <begin position="157"/>
        <end position="176"/>
    </location>
</feature>
<feature type="transmembrane region" description="Helical" evidence="5">
    <location>
        <begin position="196"/>
        <end position="218"/>
    </location>
</feature>
<feature type="transmembrane region" description="Helical" evidence="5">
    <location>
        <begin position="73"/>
        <end position="90"/>
    </location>
</feature>
<sequence length="448" mass="50415">MLKNRLLLVILHLLAGFLLTVSIIPKVVAVLVMIYALIDIVSSKNKNNEAFLWTAYFVSAEVLLRMTGGTISWEMIKYITILFLFTGMVVEKHSRGVPVVFWLYILLLLVGVAFSDIPADASLRKAVIFNLSGPISLGVSAMYFYNRTIEYNRFKEVLFFTLLPIMSMLTLLYFRTPSLKEITFGSTANFEASGGFGPNQVATALGFGIFLLATLLLLKGKITGSIYVDVFLLFYLIYRGLLTFSRGGILTGFMAFFVLSLFYLVARGKLVFLLKYLGIMLLFLITIWVYSTNVTGGMLENRYLGKNSLGEQKQDISSGRLDIFEEQLETFMENPVFGIGVGSGKYLRQEEYDGHITGASHNEMSRLLEEHGLIGLFSLLLLFYASTLNFFKQGILYKGFIIAFATLWFLTINHSAMRIAFPGFIYGLSLINFYEDEEYDEELATSGI</sequence>
<feature type="transmembrane region" description="Helical" evidence="5">
    <location>
        <begin position="273"/>
        <end position="291"/>
    </location>
</feature>
<comment type="subcellular location">
    <subcellularLocation>
        <location evidence="1">Membrane</location>
        <topology evidence="1">Multi-pass membrane protein</topology>
    </subcellularLocation>
</comment>
<gene>
    <name evidence="7" type="ORF">AXE80_08390</name>
</gene>
<feature type="transmembrane region" description="Helical" evidence="5">
    <location>
        <begin position="248"/>
        <end position="266"/>
    </location>
</feature>
<reference evidence="7 8" key="1">
    <citation type="submission" date="2016-02" db="EMBL/GenBank/DDBJ databases">
        <authorList>
            <person name="Wen L."/>
            <person name="He K."/>
            <person name="Yang H."/>
        </authorList>
    </citation>
    <scope>NUCLEOTIDE SEQUENCE [LARGE SCALE GENOMIC DNA]</scope>
    <source>
        <strain evidence="7 8">CZ1127</strain>
    </source>
</reference>
<feature type="transmembrane region" description="Helical" evidence="5">
    <location>
        <begin position="400"/>
        <end position="421"/>
    </location>
</feature>
<dbReference type="PANTHER" id="PTHR37422:SF13">
    <property type="entry name" value="LIPOPOLYSACCHARIDE BIOSYNTHESIS PROTEIN PA4999-RELATED"/>
    <property type="match status" value="1"/>
</dbReference>
<keyword evidence="3 5" id="KW-1133">Transmembrane helix</keyword>
<dbReference type="GO" id="GO:0016020">
    <property type="term" value="C:membrane"/>
    <property type="evidence" value="ECO:0007669"/>
    <property type="project" value="UniProtKB-SubCell"/>
</dbReference>
<feature type="transmembrane region" description="Helical" evidence="5">
    <location>
        <begin position="6"/>
        <end position="38"/>
    </location>
</feature>
<proteinExistence type="predicted"/>
<dbReference type="OrthoDB" id="1118890at2"/>
<protein>
    <recommendedName>
        <fullName evidence="6">O-antigen ligase-related domain-containing protein</fullName>
    </recommendedName>
</protein>
<accession>A0A1B1Y6D2</accession>
<dbReference type="EMBL" id="CP014224">
    <property type="protein sequence ID" value="ANW96294.1"/>
    <property type="molecule type" value="Genomic_DNA"/>
</dbReference>
<evidence type="ECO:0000256" key="2">
    <source>
        <dbReference type="ARBA" id="ARBA00022692"/>
    </source>
</evidence>
<feature type="domain" description="O-antigen ligase-related" evidence="6">
    <location>
        <begin position="232"/>
        <end position="379"/>
    </location>
</feature>
<evidence type="ECO:0000259" key="6">
    <source>
        <dbReference type="Pfam" id="PF04932"/>
    </source>
</evidence>
<evidence type="ECO:0000256" key="3">
    <source>
        <dbReference type="ARBA" id="ARBA00022989"/>
    </source>
</evidence>
<organism evidence="7 8">
    <name type="scientific">Wenyingzhuangia fucanilytica</name>
    <dbReference type="NCBI Taxonomy" id="1790137"/>
    <lineage>
        <taxon>Bacteria</taxon>
        <taxon>Pseudomonadati</taxon>
        <taxon>Bacteroidota</taxon>
        <taxon>Flavobacteriia</taxon>
        <taxon>Flavobacteriales</taxon>
        <taxon>Flavobacteriaceae</taxon>
        <taxon>Wenyingzhuangia</taxon>
    </lineage>
</organism>
<dbReference type="STRING" id="1790137.AXE80_08390"/>
<dbReference type="AlphaFoldDB" id="A0A1B1Y6D2"/>
<dbReference type="InterPro" id="IPR007016">
    <property type="entry name" value="O-antigen_ligase-rel_domated"/>
</dbReference>
<dbReference type="InterPro" id="IPR051533">
    <property type="entry name" value="WaaL-like"/>
</dbReference>
<keyword evidence="8" id="KW-1185">Reference proteome</keyword>
<dbReference type="RefSeq" id="WP_083194627.1">
    <property type="nucleotide sequence ID" value="NZ_CP014224.1"/>
</dbReference>
<feature type="transmembrane region" description="Helical" evidence="5">
    <location>
        <begin position="372"/>
        <end position="391"/>
    </location>
</feature>
<evidence type="ECO:0000313" key="7">
    <source>
        <dbReference type="EMBL" id="ANW96294.1"/>
    </source>
</evidence>
<feature type="transmembrane region" description="Helical" evidence="5">
    <location>
        <begin position="126"/>
        <end position="145"/>
    </location>
</feature>
<keyword evidence="2 5" id="KW-0812">Transmembrane</keyword>
<feature type="transmembrane region" description="Helical" evidence="5">
    <location>
        <begin position="225"/>
        <end position="242"/>
    </location>
</feature>
<evidence type="ECO:0000256" key="1">
    <source>
        <dbReference type="ARBA" id="ARBA00004141"/>
    </source>
</evidence>
<name>A0A1B1Y6D2_9FLAO</name>
<feature type="transmembrane region" description="Helical" evidence="5">
    <location>
        <begin position="97"/>
        <end position="114"/>
    </location>
</feature>
<dbReference type="Proteomes" id="UP000092967">
    <property type="component" value="Chromosome"/>
</dbReference>
<dbReference type="KEGG" id="wfu:AXE80_08390"/>
<keyword evidence="4 5" id="KW-0472">Membrane</keyword>
<evidence type="ECO:0000256" key="4">
    <source>
        <dbReference type="ARBA" id="ARBA00023136"/>
    </source>
</evidence>